<dbReference type="PANTHER" id="PTHR35936">
    <property type="entry name" value="MEMBRANE-BOUND LYTIC MUREIN TRANSGLYCOSYLASE F"/>
    <property type="match status" value="1"/>
</dbReference>
<proteinExistence type="predicted"/>
<dbReference type="Pfam" id="PF00497">
    <property type="entry name" value="SBP_bac_3"/>
    <property type="match status" value="1"/>
</dbReference>
<dbReference type="AlphaFoldDB" id="A0A380WPU0"/>
<name>A0A380WPU0_AMIAI</name>
<keyword evidence="1 2" id="KW-0732">Signal</keyword>
<gene>
    <name evidence="4" type="primary">glnH_2</name>
    <name evidence="4" type="ORF">NCTC10684_04121</name>
</gene>
<evidence type="ECO:0000313" key="4">
    <source>
        <dbReference type="EMBL" id="SUU90861.1"/>
    </source>
</evidence>
<dbReference type="CDD" id="cd01004">
    <property type="entry name" value="PBP2_MidA_like"/>
    <property type="match status" value="1"/>
</dbReference>
<dbReference type="PANTHER" id="PTHR35936:SF17">
    <property type="entry name" value="ARGININE-BINDING EXTRACELLULAR PROTEIN ARTP"/>
    <property type="match status" value="1"/>
</dbReference>
<evidence type="ECO:0000259" key="3">
    <source>
        <dbReference type="SMART" id="SM00062"/>
    </source>
</evidence>
<dbReference type="RefSeq" id="WP_115732811.1">
    <property type="nucleotide sequence ID" value="NZ_BAAAVY010000037.1"/>
</dbReference>
<feature type="domain" description="Solute-binding protein family 3/N-terminal" evidence="3">
    <location>
        <begin position="38"/>
        <end position="266"/>
    </location>
</feature>
<feature type="signal peptide" evidence="2">
    <location>
        <begin position="1"/>
        <end position="24"/>
    </location>
</feature>
<feature type="chain" id="PRO_5017053406" evidence="2">
    <location>
        <begin position="25"/>
        <end position="283"/>
    </location>
</feature>
<dbReference type="Proteomes" id="UP000254701">
    <property type="component" value="Unassembled WGS sequence"/>
</dbReference>
<accession>A0A380WPU0</accession>
<dbReference type="SUPFAM" id="SSF53850">
    <property type="entry name" value="Periplasmic binding protein-like II"/>
    <property type="match status" value="1"/>
</dbReference>
<sequence>MKRSLTTSGVVLALSAFSTISSFAADIPVTDAVKTSGKLTIASSLAYAPFEFTDASGKPAGLDIEMAQAAAGLMGVKLEVVTIPFASQIPALASGRATMAWTTFTVLPERLKQVDFISFMETGSVATVKPEDKDKFTKKLDLCGHAVAVQTGTSGDIAADRISADCKAANLPEINKQIYPEPKDSIAAVLSGRAEAWLDDSTATGYFEKTSKGQLVVTGDSYYPSPLGIAVPKGDKATAAMVDAVLKELMANGTYKKLLDSYNMGKSSLDAPVIYTDVSQLNH</sequence>
<dbReference type="InterPro" id="IPR001638">
    <property type="entry name" value="Solute-binding_3/MltF_N"/>
</dbReference>
<reference evidence="4 5" key="1">
    <citation type="submission" date="2018-06" db="EMBL/GenBank/DDBJ databases">
        <authorList>
            <consortium name="Pathogen Informatics"/>
            <person name="Doyle S."/>
        </authorList>
    </citation>
    <scope>NUCLEOTIDE SEQUENCE [LARGE SCALE GENOMIC DNA]</scope>
    <source>
        <strain evidence="4 5">NCTC10684</strain>
    </source>
</reference>
<evidence type="ECO:0000256" key="2">
    <source>
        <dbReference type="SAM" id="SignalP"/>
    </source>
</evidence>
<dbReference type="SMART" id="SM00062">
    <property type="entry name" value="PBPb"/>
    <property type="match status" value="1"/>
</dbReference>
<dbReference type="Gene3D" id="3.40.190.10">
    <property type="entry name" value="Periplasmic binding protein-like II"/>
    <property type="match status" value="2"/>
</dbReference>
<protein>
    <submittedName>
        <fullName evidence="4">Glutamine-binding periplasmic protein</fullName>
    </submittedName>
</protein>
<evidence type="ECO:0000313" key="5">
    <source>
        <dbReference type="Proteomes" id="UP000254701"/>
    </source>
</evidence>
<organism evidence="4 5">
    <name type="scientific">Aminobacter aminovorans</name>
    <name type="common">Chelatobacter heintzii</name>
    <dbReference type="NCBI Taxonomy" id="83263"/>
    <lineage>
        <taxon>Bacteria</taxon>
        <taxon>Pseudomonadati</taxon>
        <taxon>Pseudomonadota</taxon>
        <taxon>Alphaproteobacteria</taxon>
        <taxon>Hyphomicrobiales</taxon>
        <taxon>Phyllobacteriaceae</taxon>
        <taxon>Aminobacter</taxon>
    </lineage>
</organism>
<evidence type="ECO:0000256" key="1">
    <source>
        <dbReference type="ARBA" id="ARBA00022729"/>
    </source>
</evidence>
<dbReference type="OrthoDB" id="4577708at2"/>
<dbReference type="EMBL" id="UFSM01000001">
    <property type="protein sequence ID" value="SUU90861.1"/>
    <property type="molecule type" value="Genomic_DNA"/>
</dbReference>